<name>A0AA91U6C2_9GAMM</name>
<evidence type="ECO:0000313" key="3">
    <source>
        <dbReference type="EMBL" id="PCD01156.1"/>
    </source>
</evidence>
<dbReference type="Gene3D" id="3.90.660.20">
    <property type="entry name" value="Protoporphyrinogen oxidase, mitochondrial, domain 2"/>
    <property type="match status" value="1"/>
</dbReference>
<gene>
    <name evidence="3" type="ORF">CO192_01580</name>
    <name evidence="4" type="ORF">EAO82_12235</name>
</gene>
<dbReference type="SUPFAM" id="SSF51905">
    <property type="entry name" value="FAD/NAD(P)-binding domain"/>
    <property type="match status" value="1"/>
</dbReference>
<dbReference type="EMBL" id="CP033116">
    <property type="protein sequence ID" value="QFY57062.1"/>
    <property type="molecule type" value="Genomic_DNA"/>
</dbReference>
<dbReference type="Gene3D" id="3.50.50.60">
    <property type="entry name" value="FAD/NAD(P)-binding domain"/>
    <property type="match status" value="2"/>
</dbReference>
<dbReference type="Pfam" id="PF13450">
    <property type="entry name" value="NAD_binding_8"/>
    <property type="match status" value="1"/>
</dbReference>
<organism evidence="3 5">
    <name type="scientific">Halopseudomonas pelagia</name>
    <dbReference type="NCBI Taxonomy" id="553151"/>
    <lineage>
        <taxon>Bacteria</taxon>
        <taxon>Pseudomonadati</taxon>
        <taxon>Pseudomonadota</taxon>
        <taxon>Gammaproteobacteria</taxon>
        <taxon>Pseudomonadales</taxon>
        <taxon>Pseudomonadaceae</taxon>
        <taxon>Halopseudomonas</taxon>
    </lineage>
</organism>
<dbReference type="GO" id="GO:0016491">
    <property type="term" value="F:oxidoreductase activity"/>
    <property type="evidence" value="ECO:0007669"/>
    <property type="project" value="InterPro"/>
</dbReference>
<comment type="similarity">
    <text evidence="1">Belongs to the flavin monoamine oxidase family.</text>
</comment>
<sequence length="362" mass="39015">MTIPRIAIIGGGLAGLYAAYRLHQLGIEFDLFEARSRLGGRILSTESGGFDLGPSWFWPDFQPLMHNLVAELGLPVFEQYTAGSTLVEDQVAGVVRKAGYLPGNASMRFEGGTGRLVEALAASLPSAKVHLNAALTSVRLEDQGVRLTFSGEQLQVPHYSSLWLALPPRLATGIQFTPGLLQPDLQQLMAVPTWMAAHAKYIARYARPFWREAGLSGDAFSRIGPLVELHDACNEGGAALFGFLGVGAAQRARIGEPDLKALCRAQLVRLFGDQAADPIEDYLHDWAADPFTATEQDQVASGAHGYLERGFSLAPPWGDMLRLIGSEATAEQGGYMEGALGAVDVAMQVHHRSAGINNPLRR</sequence>
<proteinExistence type="inferred from homology"/>
<evidence type="ECO:0000313" key="5">
    <source>
        <dbReference type="Proteomes" id="UP000243750"/>
    </source>
</evidence>
<accession>A0AA91U6C2</accession>
<dbReference type="AlphaFoldDB" id="A0AA91U6C2"/>
<reference evidence="3 5" key="1">
    <citation type="submission" date="2017-09" db="EMBL/GenBank/DDBJ databases">
        <title>Bacterial and phytoplankton interrelationship in Kongsfjorden, an Arctic fjord.</title>
        <authorList>
            <person name="Sinha R."/>
            <person name="Krishnan K."/>
        </authorList>
    </citation>
    <scope>NUCLEOTIDE SEQUENCE [LARGE SCALE GENOMIC DNA]</scope>
    <source>
        <strain evidence="3 5">58</strain>
    </source>
</reference>
<dbReference type="PANTHER" id="PTHR43563:SF1">
    <property type="entry name" value="AMINE OXIDASE [FLAVIN-CONTAINING] B"/>
    <property type="match status" value="1"/>
</dbReference>
<evidence type="ECO:0000313" key="4">
    <source>
        <dbReference type="EMBL" id="QFY57062.1"/>
    </source>
</evidence>
<keyword evidence="6" id="KW-1185">Reference proteome</keyword>
<evidence type="ECO:0000259" key="2">
    <source>
        <dbReference type="Pfam" id="PF01593"/>
    </source>
</evidence>
<dbReference type="RefSeq" id="WP_096344884.1">
    <property type="nucleotide sequence ID" value="NZ_CP033116.1"/>
</dbReference>
<dbReference type="Proteomes" id="UP000344571">
    <property type="component" value="Chromosome"/>
</dbReference>
<dbReference type="InterPro" id="IPR002937">
    <property type="entry name" value="Amino_oxidase"/>
</dbReference>
<dbReference type="InterPro" id="IPR050703">
    <property type="entry name" value="Flavin_MAO"/>
</dbReference>
<evidence type="ECO:0000313" key="6">
    <source>
        <dbReference type="Proteomes" id="UP000344571"/>
    </source>
</evidence>
<dbReference type="Pfam" id="PF01593">
    <property type="entry name" value="Amino_oxidase"/>
    <property type="match status" value="1"/>
</dbReference>
<dbReference type="SUPFAM" id="SSF54373">
    <property type="entry name" value="FAD-linked reductases, C-terminal domain"/>
    <property type="match status" value="1"/>
</dbReference>
<protein>
    <submittedName>
        <fullName evidence="3">Amine oxidase</fullName>
    </submittedName>
</protein>
<reference evidence="4 6" key="2">
    <citation type="submission" date="2018-10" db="EMBL/GenBank/DDBJ databases">
        <title>Complete genome sequence of Pseudomonas pelagia strain Kongs-67.</title>
        <authorList>
            <person name="Sinha R.K."/>
            <person name="Krishnan K."/>
        </authorList>
    </citation>
    <scope>NUCLEOTIDE SEQUENCE [LARGE SCALE GENOMIC DNA]</scope>
    <source>
        <strain evidence="4 6">Kongs-67</strain>
    </source>
</reference>
<dbReference type="EMBL" id="NWMT01000023">
    <property type="protein sequence ID" value="PCD01156.1"/>
    <property type="molecule type" value="Genomic_DNA"/>
</dbReference>
<dbReference type="InterPro" id="IPR036188">
    <property type="entry name" value="FAD/NAD-bd_sf"/>
</dbReference>
<feature type="domain" description="Amine oxidase" evidence="2">
    <location>
        <begin position="107"/>
        <end position="341"/>
    </location>
</feature>
<dbReference type="PANTHER" id="PTHR43563">
    <property type="entry name" value="AMINE OXIDASE"/>
    <property type="match status" value="1"/>
</dbReference>
<dbReference type="Proteomes" id="UP000243750">
    <property type="component" value="Unassembled WGS sequence"/>
</dbReference>
<evidence type="ECO:0000256" key="1">
    <source>
        <dbReference type="ARBA" id="ARBA00005995"/>
    </source>
</evidence>